<reference evidence="2 3" key="1">
    <citation type="submission" date="2023-07" db="EMBL/GenBank/DDBJ databases">
        <title>Genomic Encyclopedia of Type Strains, Phase IV (KMG-IV): sequencing the most valuable type-strain genomes for metagenomic binning, comparative biology and taxonomic classification.</title>
        <authorList>
            <person name="Goeker M."/>
        </authorList>
    </citation>
    <scope>NUCLEOTIDE SEQUENCE [LARGE SCALE GENOMIC DNA]</scope>
    <source>
        <strain evidence="2 3">DSM 1112</strain>
    </source>
</reference>
<feature type="transmembrane region" description="Helical" evidence="1">
    <location>
        <begin position="36"/>
        <end position="57"/>
    </location>
</feature>
<keyword evidence="1" id="KW-1133">Transmembrane helix</keyword>
<keyword evidence="1" id="KW-0472">Membrane</keyword>
<evidence type="ECO:0000313" key="3">
    <source>
        <dbReference type="Proteomes" id="UP001230207"/>
    </source>
</evidence>
<accession>A0ABU0BI89</accession>
<dbReference type="EMBL" id="JAUSVF010000001">
    <property type="protein sequence ID" value="MDQ0317971.1"/>
    <property type="molecule type" value="Genomic_DNA"/>
</dbReference>
<name>A0ABU0BI89_9HYPH</name>
<dbReference type="Proteomes" id="UP001230207">
    <property type="component" value="Unassembled WGS sequence"/>
</dbReference>
<sequence>MIFMVLVGGLGRFEGAILGAVIFFAIETAFGAMGVWYLIGLGLVALLFSLFLPRGLWGAVEERLGISLMPVGYRLELKAKKAME</sequence>
<comment type="caution">
    <text evidence="2">The sequence shown here is derived from an EMBL/GenBank/DDBJ whole genome shotgun (WGS) entry which is preliminary data.</text>
</comment>
<evidence type="ECO:0000313" key="2">
    <source>
        <dbReference type="EMBL" id="MDQ0317971.1"/>
    </source>
</evidence>
<gene>
    <name evidence="2" type="ORF">QO002_000109</name>
</gene>
<keyword evidence="3" id="KW-1185">Reference proteome</keyword>
<proteinExistence type="predicted"/>
<protein>
    <submittedName>
        <fullName evidence="2">ABC-type branched-subunit amino acid transport system permease subunit</fullName>
    </submittedName>
</protein>
<organism evidence="2 3">
    <name type="scientific">Pararhizobium capsulatum DSM 1112</name>
    <dbReference type="NCBI Taxonomy" id="1121113"/>
    <lineage>
        <taxon>Bacteria</taxon>
        <taxon>Pseudomonadati</taxon>
        <taxon>Pseudomonadota</taxon>
        <taxon>Alphaproteobacteria</taxon>
        <taxon>Hyphomicrobiales</taxon>
        <taxon>Rhizobiaceae</taxon>
        <taxon>Rhizobium/Agrobacterium group</taxon>
        <taxon>Pararhizobium</taxon>
    </lineage>
</organism>
<feature type="transmembrane region" description="Helical" evidence="1">
    <location>
        <begin position="12"/>
        <end position="30"/>
    </location>
</feature>
<keyword evidence="1" id="KW-0812">Transmembrane</keyword>
<evidence type="ECO:0000256" key="1">
    <source>
        <dbReference type="SAM" id="Phobius"/>
    </source>
</evidence>